<sequence length="209" mass="22376">MASAPSQSQSQTLPSAATRQSNFEQAVAFALHMWPALSLAVQNGWGGEASADKRDWFAGALVDLFPALTDGLSTQPADEPDVDDVEEVLLQVMADEFDVDVDDDSAAEVARTIVSARAHCSLGQFGDVDALRERFCARGAAKVQAVFKQDPDADQDSDWDTDTSDDEDEAEGGADVVMDDAPPRATMPKSKPGPQVDQDGFTIVTKKKK</sequence>
<protein>
    <recommendedName>
        <fullName evidence="6">Pre-rRNA-processing protein TSR2</fullName>
    </recommendedName>
</protein>
<evidence type="ECO:0000313" key="4">
    <source>
        <dbReference type="EMBL" id="KAF4595636.1"/>
    </source>
</evidence>
<evidence type="ECO:0008006" key="6">
    <source>
        <dbReference type="Google" id="ProtNLM"/>
    </source>
</evidence>
<evidence type="ECO:0000256" key="1">
    <source>
        <dbReference type="ARBA" id="ARBA00006524"/>
    </source>
</evidence>
<dbReference type="Pfam" id="PF10273">
    <property type="entry name" value="WGG"/>
    <property type="match status" value="1"/>
</dbReference>
<dbReference type="EMBL" id="JAACLJ010000001">
    <property type="protein sequence ID" value="KAF4595636.1"/>
    <property type="molecule type" value="Genomic_DNA"/>
</dbReference>
<keyword evidence="5" id="KW-1185">Reference proteome</keyword>
<dbReference type="OrthoDB" id="263560at2759"/>
<organism evidence="4 5">
    <name type="scientific">Ophiocordyceps camponoti-floridani</name>
    <dbReference type="NCBI Taxonomy" id="2030778"/>
    <lineage>
        <taxon>Eukaryota</taxon>
        <taxon>Fungi</taxon>
        <taxon>Dikarya</taxon>
        <taxon>Ascomycota</taxon>
        <taxon>Pezizomycotina</taxon>
        <taxon>Sordariomycetes</taxon>
        <taxon>Hypocreomycetidae</taxon>
        <taxon>Hypocreales</taxon>
        <taxon>Ophiocordycipitaceae</taxon>
        <taxon>Ophiocordyceps</taxon>
    </lineage>
</organism>
<gene>
    <name evidence="4" type="ORF">GQ602_001249</name>
</gene>
<dbReference type="PANTHER" id="PTHR21250">
    <property type="entry name" value="PRE-RRNA-PROCESSING PROTEIN TSR2 HOMOLOG"/>
    <property type="match status" value="1"/>
</dbReference>
<proteinExistence type="inferred from homology"/>
<dbReference type="AlphaFoldDB" id="A0A8H4VH88"/>
<name>A0A8H4VH88_9HYPO</name>
<accession>A0A8H4VH88</accession>
<keyword evidence="2" id="KW-0698">rRNA processing</keyword>
<feature type="compositionally biased region" description="Acidic residues" evidence="3">
    <location>
        <begin position="152"/>
        <end position="172"/>
    </location>
</feature>
<dbReference type="Proteomes" id="UP000562929">
    <property type="component" value="Unassembled WGS sequence"/>
</dbReference>
<dbReference type="InterPro" id="IPR019398">
    <property type="entry name" value="Pre-rRNA_process_TSR2"/>
</dbReference>
<evidence type="ECO:0000313" key="5">
    <source>
        <dbReference type="Proteomes" id="UP000562929"/>
    </source>
</evidence>
<evidence type="ECO:0000256" key="3">
    <source>
        <dbReference type="SAM" id="MobiDB-lite"/>
    </source>
</evidence>
<reference evidence="4 5" key="1">
    <citation type="journal article" date="2020" name="G3 (Bethesda)">
        <title>Genetic Underpinnings of Host Manipulation by Ophiocordyceps as Revealed by Comparative Transcriptomics.</title>
        <authorList>
            <person name="Will I."/>
            <person name="Das B."/>
            <person name="Trinh T."/>
            <person name="Brachmann A."/>
            <person name="Ohm R.A."/>
            <person name="de Bekker C."/>
        </authorList>
    </citation>
    <scope>NUCLEOTIDE SEQUENCE [LARGE SCALE GENOMIC DNA]</scope>
    <source>
        <strain evidence="4 5">EC05</strain>
    </source>
</reference>
<evidence type="ECO:0000256" key="2">
    <source>
        <dbReference type="ARBA" id="ARBA00022552"/>
    </source>
</evidence>
<dbReference type="GO" id="GO:0006364">
    <property type="term" value="P:rRNA processing"/>
    <property type="evidence" value="ECO:0007669"/>
    <property type="project" value="UniProtKB-KW"/>
</dbReference>
<comment type="caution">
    <text evidence="4">The sequence shown here is derived from an EMBL/GenBank/DDBJ whole genome shotgun (WGS) entry which is preliminary data.</text>
</comment>
<comment type="similarity">
    <text evidence="1">Belongs to the TSR2 family.</text>
</comment>
<feature type="region of interest" description="Disordered" evidence="3">
    <location>
        <begin position="146"/>
        <end position="209"/>
    </location>
</feature>